<feature type="compositionally biased region" description="Basic and acidic residues" evidence="1">
    <location>
        <begin position="266"/>
        <end position="287"/>
    </location>
</feature>
<protein>
    <submittedName>
        <fullName evidence="2">Uncharacterized protein</fullName>
    </submittedName>
</protein>
<organism evidence="2 3">
    <name type="scientific">Sinanodonta woodiana</name>
    <name type="common">Chinese pond mussel</name>
    <name type="synonym">Anodonta woodiana</name>
    <dbReference type="NCBI Taxonomy" id="1069815"/>
    <lineage>
        <taxon>Eukaryota</taxon>
        <taxon>Metazoa</taxon>
        <taxon>Spiralia</taxon>
        <taxon>Lophotrochozoa</taxon>
        <taxon>Mollusca</taxon>
        <taxon>Bivalvia</taxon>
        <taxon>Autobranchia</taxon>
        <taxon>Heteroconchia</taxon>
        <taxon>Palaeoheterodonta</taxon>
        <taxon>Unionida</taxon>
        <taxon>Unionoidea</taxon>
        <taxon>Unionidae</taxon>
        <taxon>Unioninae</taxon>
        <taxon>Sinanodonta</taxon>
    </lineage>
</organism>
<feature type="compositionally biased region" description="Polar residues" evidence="1">
    <location>
        <begin position="158"/>
        <end position="170"/>
    </location>
</feature>
<feature type="compositionally biased region" description="Polar residues" evidence="1">
    <location>
        <begin position="122"/>
        <end position="134"/>
    </location>
</feature>
<evidence type="ECO:0000256" key="1">
    <source>
        <dbReference type="SAM" id="MobiDB-lite"/>
    </source>
</evidence>
<comment type="caution">
    <text evidence="2">The sequence shown here is derived from an EMBL/GenBank/DDBJ whole genome shotgun (WGS) entry which is preliminary data.</text>
</comment>
<feature type="region of interest" description="Disordered" evidence="1">
    <location>
        <begin position="1"/>
        <end position="287"/>
    </location>
</feature>
<feature type="compositionally biased region" description="Low complexity" evidence="1">
    <location>
        <begin position="102"/>
        <end position="121"/>
    </location>
</feature>
<name>A0ABD3W6B4_SINWO</name>
<feature type="non-terminal residue" evidence="2">
    <location>
        <position position="1"/>
    </location>
</feature>
<feature type="compositionally biased region" description="Basic and acidic residues" evidence="1">
    <location>
        <begin position="47"/>
        <end position="63"/>
    </location>
</feature>
<reference evidence="2 3" key="1">
    <citation type="submission" date="2024-11" db="EMBL/GenBank/DDBJ databases">
        <title>Chromosome-level genome assembly of the freshwater bivalve Anodonta woodiana.</title>
        <authorList>
            <person name="Chen X."/>
        </authorList>
    </citation>
    <scope>NUCLEOTIDE SEQUENCE [LARGE SCALE GENOMIC DNA]</scope>
    <source>
        <strain evidence="2">MN2024</strain>
        <tissue evidence="2">Gills</tissue>
    </source>
</reference>
<dbReference type="AlphaFoldDB" id="A0ABD3W6B4"/>
<dbReference type="Proteomes" id="UP001634394">
    <property type="component" value="Unassembled WGS sequence"/>
</dbReference>
<feature type="compositionally biased region" description="Polar residues" evidence="1">
    <location>
        <begin position="564"/>
        <end position="574"/>
    </location>
</feature>
<gene>
    <name evidence="2" type="ORF">ACJMK2_041213</name>
</gene>
<feature type="region of interest" description="Disordered" evidence="1">
    <location>
        <begin position="674"/>
        <end position="715"/>
    </location>
</feature>
<evidence type="ECO:0000313" key="3">
    <source>
        <dbReference type="Proteomes" id="UP001634394"/>
    </source>
</evidence>
<dbReference type="EMBL" id="JBJQND010000008">
    <property type="protein sequence ID" value="KAL3868403.1"/>
    <property type="molecule type" value="Genomic_DNA"/>
</dbReference>
<feature type="compositionally biased region" description="Basic and acidic residues" evidence="1">
    <location>
        <begin position="674"/>
        <end position="693"/>
    </location>
</feature>
<feature type="region of interest" description="Disordered" evidence="1">
    <location>
        <begin position="472"/>
        <end position="491"/>
    </location>
</feature>
<sequence length="783" mass="87523">RNPEDYLARKKAQEQEEQLESIKYQRRHTDKKEVKLYEGQSHKKRTHIDGKIDDSQKSGELIHKHQTQKSVNSSETESKIPRPPRRVHRTSLGKSVGEKTDSGVAASSPSLLPSVSTSPSSEATNPHKTTQYESSPRKTVDKVVSVKKGRAPPPPQTNSPETTSPIPQSSDAHETFLFNLKAQSPKPSEQQSPRQTEVLSQRHVKAESLQAKNLDTDTDSSRSPNLQSTRSPEPQVQNSSTLQSPSSPVKQLQITGPTRPPRKKRQSLEDIKLGLHDPGEDTAQENKLDQINPLWIQIEDKPDNTPGNIFKDSFKQYSVEEHSVVIDNKVSEVQEYQENVLEQTFNSLLESSVPKKIIVAEAEIPRAFREEESKIRNQFDQPDSSFVEQVIPEKNLNGAQWMASSNRTKLDSNNTANIQNKTEHFDSVSRQGEPEEEEITVEIIECKKTALQEASKPTENFVSLSSACSDANFEGPPLPSSAPPPLPSSELQSSLYKSSSLIEVCKVIPTDSTLYIETMETNVDVMTIEEDSTKLEMDENLIKIEVIEKPIASFMDKFSMNKEMQVNGQSSPQKGDQESDHSDDENDGYSFNYTFTPGERSLQNISHDTSDMDNGNNVQLISYSIDSKLQSPGEYSQPDSAFEDMASSITSNDPLSNTLDDVQQEELIMSCISTEKESTSKDTSRKESRKFELALRSTGRPKSPTGPLSPNASGDFMEKAKQFADFVQKPPKMIVTLKREITSPDDLSDEAYLQLEAERRAVISSSMVKRKDVGLKQYSIPDE</sequence>
<keyword evidence="3" id="KW-1185">Reference proteome</keyword>
<feature type="region of interest" description="Disordered" evidence="1">
    <location>
        <begin position="564"/>
        <end position="613"/>
    </location>
</feature>
<feature type="non-terminal residue" evidence="2">
    <location>
        <position position="783"/>
    </location>
</feature>
<feature type="compositionally biased region" description="Basic residues" evidence="1">
    <location>
        <begin position="82"/>
        <end position="91"/>
    </location>
</feature>
<feature type="compositionally biased region" description="Polar residues" evidence="1">
    <location>
        <begin position="589"/>
        <end position="613"/>
    </location>
</feature>
<accession>A0ABD3W6B4</accession>
<feature type="compositionally biased region" description="Polar residues" evidence="1">
    <location>
        <begin position="181"/>
        <end position="199"/>
    </location>
</feature>
<feature type="compositionally biased region" description="Pro residues" evidence="1">
    <location>
        <begin position="476"/>
        <end position="487"/>
    </location>
</feature>
<feature type="compositionally biased region" description="Polar residues" evidence="1">
    <location>
        <begin position="221"/>
        <end position="256"/>
    </location>
</feature>
<proteinExistence type="predicted"/>
<feature type="compositionally biased region" description="Basic and acidic residues" evidence="1">
    <location>
        <begin position="1"/>
        <end position="14"/>
    </location>
</feature>
<evidence type="ECO:0000313" key="2">
    <source>
        <dbReference type="EMBL" id="KAL3868403.1"/>
    </source>
</evidence>